<protein>
    <submittedName>
        <fullName evidence="1">Uncharacterized protein</fullName>
    </submittedName>
</protein>
<keyword evidence="2" id="KW-1185">Reference proteome</keyword>
<gene>
    <name evidence="1" type="ORF">BO66DRAFT_4184</name>
</gene>
<evidence type="ECO:0000313" key="1">
    <source>
        <dbReference type="EMBL" id="RAH75265.1"/>
    </source>
</evidence>
<proteinExistence type="predicted"/>
<evidence type="ECO:0000313" key="2">
    <source>
        <dbReference type="Proteomes" id="UP000249661"/>
    </source>
</evidence>
<reference evidence="1" key="1">
    <citation type="submission" date="2018-02" db="EMBL/GenBank/DDBJ databases">
        <title>The genomes of Aspergillus section Nigri reveals drivers in fungal speciation.</title>
        <authorList>
            <consortium name="DOE Joint Genome Institute"/>
            <person name="Vesth T.C."/>
            <person name="Nybo J."/>
            <person name="Theobald S."/>
            <person name="Brandl J."/>
            <person name="Frisvad J.C."/>
            <person name="Nielsen K.F."/>
            <person name="Lyhne E.K."/>
            <person name="Kogle M.E."/>
            <person name="Kuo A."/>
            <person name="Riley R."/>
            <person name="Clum A."/>
            <person name="Nolan M."/>
            <person name="Lipzen A."/>
            <person name="Salamov A."/>
            <person name="Henrissat B."/>
            <person name="Wiebenga A."/>
            <person name="De vries R.P."/>
            <person name="Grigoriev I.V."/>
            <person name="Mortensen U.H."/>
            <person name="Andersen M.R."/>
            <person name="Baker S.E."/>
        </authorList>
    </citation>
    <scope>NUCLEOTIDE SEQUENCE</scope>
    <source>
        <strain evidence="1">CBS 121060</strain>
    </source>
</reference>
<name>A0ACD1HPB2_9EURO</name>
<accession>A0ACD1HPB2</accession>
<sequence length="74" mass="8056">MGWGVWLVAGGSSLLMHLLISKIILRWTCVAVNCVLNVGRTGNSLSVPTPSNPEPDKLGTISHPILLYSKWEVQ</sequence>
<dbReference type="Proteomes" id="UP000249661">
    <property type="component" value="Unassembled WGS sequence"/>
</dbReference>
<dbReference type="EMBL" id="KZ824933">
    <property type="protein sequence ID" value="RAH75265.1"/>
    <property type="molecule type" value="Genomic_DNA"/>
</dbReference>
<organism evidence="1 2">
    <name type="scientific">Aspergillus aculeatinus CBS 121060</name>
    <dbReference type="NCBI Taxonomy" id="1448322"/>
    <lineage>
        <taxon>Eukaryota</taxon>
        <taxon>Fungi</taxon>
        <taxon>Dikarya</taxon>
        <taxon>Ascomycota</taxon>
        <taxon>Pezizomycotina</taxon>
        <taxon>Eurotiomycetes</taxon>
        <taxon>Eurotiomycetidae</taxon>
        <taxon>Eurotiales</taxon>
        <taxon>Aspergillaceae</taxon>
        <taxon>Aspergillus</taxon>
        <taxon>Aspergillus subgen. Circumdati</taxon>
    </lineage>
</organism>